<evidence type="ECO:0000256" key="3">
    <source>
        <dbReference type="ARBA" id="ARBA00023163"/>
    </source>
</evidence>
<gene>
    <name evidence="5" type="ORF">GCM10007423_11790</name>
</gene>
<evidence type="ECO:0000313" key="5">
    <source>
        <dbReference type="EMBL" id="GGH26643.1"/>
    </source>
</evidence>
<reference evidence="6" key="1">
    <citation type="journal article" date="2019" name="Int. J. Syst. Evol. Microbiol.">
        <title>The Global Catalogue of Microorganisms (GCM) 10K type strain sequencing project: providing services to taxonomists for standard genome sequencing and annotation.</title>
        <authorList>
            <consortium name="The Broad Institute Genomics Platform"/>
            <consortium name="The Broad Institute Genome Sequencing Center for Infectious Disease"/>
            <person name="Wu L."/>
            <person name="Ma J."/>
        </authorList>
    </citation>
    <scope>NUCLEOTIDE SEQUENCE [LARGE SCALE GENOMIC DNA]</scope>
    <source>
        <strain evidence="6">CGMCC 1.15288</strain>
    </source>
</reference>
<dbReference type="SMART" id="SM00342">
    <property type="entry name" value="HTH_ARAC"/>
    <property type="match status" value="1"/>
</dbReference>
<dbReference type="EMBL" id="BMIA01000001">
    <property type="protein sequence ID" value="GGH26643.1"/>
    <property type="molecule type" value="Genomic_DNA"/>
</dbReference>
<evidence type="ECO:0000256" key="2">
    <source>
        <dbReference type="ARBA" id="ARBA00023125"/>
    </source>
</evidence>
<dbReference type="PANTHER" id="PTHR43280:SF32">
    <property type="entry name" value="TRANSCRIPTIONAL REGULATORY PROTEIN"/>
    <property type="match status" value="1"/>
</dbReference>
<accession>A0ABQ1YJ78</accession>
<protein>
    <recommendedName>
        <fullName evidence="4">HTH araC/xylS-type domain-containing protein</fullName>
    </recommendedName>
</protein>
<dbReference type="PANTHER" id="PTHR43280">
    <property type="entry name" value="ARAC-FAMILY TRANSCRIPTIONAL REGULATOR"/>
    <property type="match status" value="1"/>
</dbReference>
<dbReference type="Pfam" id="PF12833">
    <property type="entry name" value="HTH_18"/>
    <property type="match status" value="1"/>
</dbReference>
<evidence type="ECO:0000259" key="4">
    <source>
        <dbReference type="PROSITE" id="PS01124"/>
    </source>
</evidence>
<dbReference type="PROSITE" id="PS01124">
    <property type="entry name" value="HTH_ARAC_FAMILY_2"/>
    <property type="match status" value="1"/>
</dbReference>
<keyword evidence="3" id="KW-0804">Transcription</keyword>
<keyword evidence="6" id="KW-1185">Reference proteome</keyword>
<dbReference type="RefSeq" id="WP_188929602.1">
    <property type="nucleotide sequence ID" value="NZ_BMIA01000001.1"/>
</dbReference>
<sequence length="166" mass="18920">MQNTKKHIEEIHEVFLPIKNLELRKLGGILVWMLLKVDEGLSESSSPRTETDRQSQIVNTFYGNLEKHIRDLAEGQTEMQLRVSDFAAMQNLHENYLNAVVKSKTGKTAKACIAEKMIAAAQNLLLNTQLSNKEISYRLGFVECSHFSAYFKKYTGLTPQGYRQLP</sequence>
<evidence type="ECO:0000313" key="6">
    <source>
        <dbReference type="Proteomes" id="UP000600214"/>
    </source>
</evidence>
<name>A0ABQ1YJ78_9BACT</name>
<dbReference type="InterPro" id="IPR018060">
    <property type="entry name" value="HTH_AraC"/>
</dbReference>
<comment type="caution">
    <text evidence="5">The sequence shown here is derived from an EMBL/GenBank/DDBJ whole genome shotgun (WGS) entry which is preliminary data.</text>
</comment>
<keyword evidence="2" id="KW-0238">DNA-binding</keyword>
<organism evidence="5 6">
    <name type="scientific">Dyadobacter endophyticus</name>
    <dbReference type="NCBI Taxonomy" id="1749036"/>
    <lineage>
        <taxon>Bacteria</taxon>
        <taxon>Pseudomonadati</taxon>
        <taxon>Bacteroidota</taxon>
        <taxon>Cytophagia</taxon>
        <taxon>Cytophagales</taxon>
        <taxon>Spirosomataceae</taxon>
        <taxon>Dyadobacter</taxon>
    </lineage>
</organism>
<dbReference type="InterPro" id="IPR009057">
    <property type="entry name" value="Homeodomain-like_sf"/>
</dbReference>
<dbReference type="Gene3D" id="1.10.10.60">
    <property type="entry name" value="Homeodomain-like"/>
    <property type="match status" value="1"/>
</dbReference>
<proteinExistence type="predicted"/>
<dbReference type="Proteomes" id="UP000600214">
    <property type="component" value="Unassembled WGS sequence"/>
</dbReference>
<keyword evidence="1" id="KW-0805">Transcription regulation</keyword>
<dbReference type="SUPFAM" id="SSF46689">
    <property type="entry name" value="Homeodomain-like"/>
    <property type="match status" value="1"/>
</dbReference>
<evidence type="ECO:0000256" key="1">
    <source>
        <dbReference type="ARBA" id="ARBA00023015"/>
    </source>
</evidence>
<feature type="domain" description="HTH araC/xylS-type" evidence="4">
    <location>
        <begin position="67"/>
        <end position="165"/>
    </location>
</feature>